<gene>
    <name evidence="2" type="ORF">G2W53_002764</name>
</gene>
<sequence length="66" mass="8198">MYQISVRNEKQRDETTQFMETRDAEREMREEEERRRLPSSAMIVVAKWRRRKKERVDLRMVAERGI</sequence>
<reference evidence="2" key="1">
    <citation type="submission" date="2020-09" db="EMBL/GenBank/DDBJ databases">
        <title>Genome-Enabled Discovery of Anthraquinone Biosynthesis in Senna tora.</title>
        <authorList>
            <person name="Kang S.-H."/>
            <person name="Pandey R.P."/>
            <person name="Lee C.-M."/>
            <person name="Sim J.-S."/>
            <person name="Jeong J.-T."/>
            <person name="Choi B.-S."/>
            <person name="Jung M."/>
            <person name="Ginzburg D."/>
            <person name="Zhao K."/>
            <person name="Won S.Y."/>
            <person name="Oh T.-J."/>
            <person name="Yu Y."/>
            <person name="Kim N.-H."/>
            <person name="Lee O.R."/>
            <person name="Lee T.-H."/>
            <person name="Bashyal P."/>
            <person name="Kim T.-S."/>
            <person name="Lee W.-H."/>
            <person name="Kawkins C."/>
            <person name="Kim C.-K."/>
            <person name="Kim J.S."/>
            <person name="Ahn B.O."/>
            <person name="Rhee S.Y."/>
            <person name="Sohng J.K."/>
        </authorList>
    </citation>
    <scope>NUCLEOTIDE SEQUENCE</scope>
    <source>
        <tissue evidence="2">Leaf</tissue>
    </source>
</reference>
<dbReference type="Proteomes" id="UP000634136">
    <property type="component" value="Unassembled WGS sequence"/>
</dbReference>
<feature type="compositionally biased region" description="Basic and acidic residues" evidence="1">
    <location>
        <begin position="7"/>
        <end position="36"/>
    </location>
</feature>
<evidence type="ECO:0000313" key="3">
    <source>
        <dbReference type="Proteomes" id="UP000634136"/>
    </source>
</evidence>
<keyword evidence="3" id="KW-1185">Reference proteome</keyword>
<evidence type="ECO:0000256" key="1">
    <source>
        <dbReference type="SAM" id="MobiDB-lite"/>
    </source>
</evidence>
<dbReference type="EMBL" id="JAAIUW010000002">
    <property type="protein sequence ID" value="KAF7840466.1"/>
    <property type="molecule type" value="Genomic_DNA"/>
</dbReference>
<dbReference type="AlphaFoldDB" id="A0A835CGA6"/>
<feature type="region of interest" description="Disordered" evidence="1">
    <location>
        <begin position="1"/>
        <end position="36"/>
    </location>
</feature>
<comment type="caution">
    <text evidence="2">The sequence shown here is derived from an EMBL/GenBank/DDBJ whole genome shotgun (WGS) entry which is preliminary data.</text>
</comment>
<proteinExistence type="predicted"/>
<evidence type="ECO:0000313" key="2">
    <source>
        <dbReference type="EMBL" id="KAF7840466.1"/>
    </source>
</evidence>
<protein>
    <submittedName>
        <fullName evidence="2">Uncharacterized protein</fullName>
    </submittedName>
</protein>
<organism evidence="2 3">
    <name type="scientific">Senna tora</name>
    <dbReference type="NCBI Taxonomy" id="362788"/>
    <lineage>
        <taxon>Eukaryota</taxon>
        <taxon>Viridiplantae</taxon>
        <taxon>Streptophyta</taxon>
        <taxon>Embryophyta</taxon>
        <taxon>Tracheophyta</taxon>
        <taxon>Spermatophyta</taxon>
        <taxon>Magnoliopsida</taxon>
        <taxon>eudicotyledons</taxon>
        <taxon>Gunneridae</taxon>
        <taxon>Pentapetalae</taxon>
        <taxon>rosids</taxon>
        <taxon>fabids</taxon>
        <taxon>Fabales</taxon>
        <taxon>Fabaceae</taxon>
        <taxon>Caesalpinioideae</taxon>
        <taxon>Cassia clade</taxon>
        <taxon>Senna</taxon>
    </lineage>
</organism>
<accession>A0A835CGA6</accession>
<name>A0A835CGA6_9FABA</name>